<protein>
    <submittedName>
        <fullName evidence="1">DUF4179 domain-containing protein</fullName>
    </submittedName>
</protein>
<name>A0AC61S1X8_9FIRM</name>
<sequence>MQKPQEIISYSGAGGDGTVKEDGMKKEFDFAEVFGNIDDKLVEEAGKEWQRTRMQAFYLYRRRIAGAAAAIVFVILMAGSPRVQAAVKGIVTKIGQIWQVEKDLSPYAEIINKEQEKEGFTVTLHEVILADHKIYASVTIHTEEPEGLFVPGEFVTINGEKQKLSTYTDETPVYDGEWENAGSIEDKIEPDHVFMLEVKDLPEKITDIRLHFLAYKNAEDLLDEKNEIAFDFGFTVTSEELAWNTLKMSYDKTFPLGEGMELKIKDLVITPVDSRIEAEILGEKREAEYYLEGIDSLGNQVFYYPESRNGSRITFAGELSVGLPAIECDWMELRLYHYWAVSEEEQEPIDVVDGEEIMADLEGQLMNQVYLGEKFRLAVNRGEPEDYSDEPFDVEEWDNFVWKSEFTIQEVKELAAKGEEISDLDFSGYQLYENRWDDEQEAYVDEYEVEQGFRLLVIDNMVEEEKKGIHLVKDGEEGFLDLRHASAKEVEEFLKK</sequence>
<proteinExistence type="predicted"/>
<gene>
    <name evidence="1" type="ORF">E5329_02200</name>
</gene>
<comment type="caution">
    <text evidence="1">The sequence shown here is derived from an EMBL/GenBank/DDBJ whole genome shotgun (WGS) entry which is preliminary data.</text>
</comment>
<dbReference type="EMBL" id="SRYA01000003">
    <property type="protein sequence ID" value="TGY97952.1"/>
    <property type="molecule type" value="Genomic_DNA"/>
</dbReference>
<evidence type="ECO:0000313" key="2">
    <source>
        <dbReference type="Proteomes" id="UP000304953"/>
    </source>
</evidence>
<dbReference type="Proteomes" id="UP000304953">
    <property type="component" value="Unassembled WGS sequence"/>
</dbReference>
<evidence type="ECO:0000313" key="1">
    <source>
        <dbReference type="EMBL" id="TGY97952.1"/>
    </source>
</evidence>
<keyword evidence="2" id="KW-1185">Reference proteome</keyword>
<accession>A0AC61S1X8</accession>
<reference evidence="1" key="1">
    <citation type="submission" date="2019-04" db="EMBL/GenBank/DDBJ databases">
        <title>Microbes associate with the intestines of laboratory mice.</title>
        <authorList>
            <person name="Navarre W."/>
            <person name="Wong E."/>
            <person name="Huang K."/>
            <person name="Tropini C."/>
            <person name="Ng K."/>
            <person name="Yu B."/>
        </authorList>
    </citation>
    <scope>NUCLEOTIDE SEQUENCE</scope>
    <source>
        <strain evidence="1">NM01_1-7b</strain>
    </source>
</reference>
<organism evidence="1 2">
    <name type="scientific">Petralouisia muris</name>
    <dbReference type="NCBI Taxonomy" id="3032872"/>
    <lineage>
        <taxon>Bacteria</taxon>
        <taxon>Bacillati</taxon>
        <taxon>Bacillota</taxon>
        <taxon>Clostridia</taxon>
        <taxon>Lachnospirales</taxon>
        <taxon>Lachnospiraceae</taxon>
        <taxon>Petralouisia</taxon>
    </lineage>
</organism>